<dbReference type="GO" id="GO:0031902">
    <property type="term" value="C:late endosome membrane"/>
    <property type="evidence" value="ECO:0007669"/>
    <property type="project" value="UniProtKB-SubCell"/>
</dbReference>
<feature type="transmembrane region" description="Helical" evidence="9">
    <location>
        <begin position="425"/>
        <end position="447"/>
    </location>
</feature>
<evidence type="ECO:0000313" key="10">
    <source>
        <dbReference type="Ensembl" id="ENSMGAP00000034837.1"/>
    </source>
</evidence>
<dbReference type="Pfam" id="PF01566">
    <property type="entry name" value="Nramp"/>
    <property type="match status" value="1"/>
</dbReference>
<dbReference type="GO" id="GO:0005765">
    <property type="term" value="C:lysosomal membrane"/>
    <property type="evidence" value="ECO:0007669"/>
    <property type="project" value="UniProtKB-SubCell"/>
</dbReference>
<keyword evidence="11" id="KW-1185">Reference proteome</keyword>
<feature type="transmembrane region" description="Helical" evidence="9">
    <location>
        <begin position="194"/>
        <end position="215"/>
    </location>
</feature>
<dbReference type="AlphaFoldDB" id="A0A803YST9"/>
<dbReference type="GO" id="GO:0015094">
    <property type="term" value="F:lead ion transmembrane transporter activity"/>
    <property type="evidence" value="ECO:0007669"/>
    <property type="project" value="TreeGrafter"/>
</dbReference>
<dbReference type="GO" id="GO:0015099">
    <property type="term" value="F:nickel cation transmembrane transporter activity"/>
    <property type="evidence" value="ECO:0007669"/>
    <property type="project" value="TreeGrafter"/>
</dbReference>
<evidence type="ECO:0000256" key="4">
    <source>
        <dbReference type="ARBA" id="ARBA00022496"/>
    </source>
</evidence>
<dbReference type="GO" id="GO:0005886">
    <property type="term" value="C:plasma membrane"/>
    <property type="evidence" value="ECO:0007669"/>
    <property type="project" value="TreeGrafter"/>
</dbReference>
<dbReference type="PANTHER" id="PTHR11706">
    <property type="entry name" value="SOLUTE CARRIER PROTEIN FAMILY 11 MEMBER"/>
    <property type="match status" value="1"/>
</dbReference>
<sequence length="459" mass="49490">MELGTELGTGLETQLGTELSTELDTELGTGLSTQPGTKLGTKLSRAGHTELGVALCPQYVTVKPDQKQLLRGLFVPECPGCGTAQLEQAVGIVGAVIMPHNMYLHSALVKSRQVNRSNPREVREANKYFFAESCIALFVSFIINVFVVSVFAEAFYGKTNMDVHEVCANASSAHAGLFPSDNATLEVDIYKGGAVLGCYFGPAALYIWAIGILAAGQSSTMTGTYSGQFVMEVCPAAPAFLPSTSAFPSKPFPLFLLSAVRPGASPFHSAPLLSFLHPLFSSSSPLPGLYPFFSPSALLLPHLPRICPPLLLSCSPLYLLISLSCFSTLPLSFLHPLFSSFALLSYLHYFFSPSALLLHQPKLCPLLLLFSSPIYLFLLILPSALLLFSYFSLLFCSAPLLSFLHPFFSSSALLLLHLPHTSSCAALLLLFCLLSSLLLFSSSFWVISFPSLPLPSPPF</sequence>
<dbReference type="PRINTS" id="PR00447">
    <property type="entry name" value="NATRESASSCMP"/>
</dbReference>
<proteinExistence type="inferred from homology"/>
<dbReference type="InParanoid" id="A0A803YST9"/>
<keyword evidence="4" id="KW-0406">Ion transport</keyword>
<dbReference type="GO" id="GO:0015086">
    <property type="term" value="F:cadmium ion transmembrane transporter activity"/>
    <property type="evidence" value="ECO:0007669"/>
    <property type="project" value="TreeGrafter"/>
</dbReference>
<dbReference type="Ensembl" id="ENSMGAT00000025420.1">
    <property type="protein sequence ID" value="ENSMGAP00000034837.1"/>
    <property type="gene ID" value="ENSMGAG00000020061.1"/>
</dbReference>
<evidence type="ECO:0000256" key="3">
    <source>
        <dbReference type="ARBA" id="ARBA00006670"/>
    </source>
</evidence>
<name>A0A803YST9_MELGA</name>
<evidence type="ECO:0000256" key="9">
    <source>
        <dbReference type="SAM" id="Phobius"/>
    </source>
</evidence>
<dbReference type="InterPro" id="IPR001046">
    <property type="entry name" value="NRAMP_fam"/>
</dbReference>
<feature type="transmembrane region" description="Helical" evidence="9">
    <location>
        <begin position="366"/>
        <end position="391"/>
    </location>
</feature>
<comment type="subcellular location">
    <subcellularLocation>
        <location evidence="1">Late endosome membrane</location>
        <topology evidence="1">Multi-pass membrane protein</topology>
    </subcellularLocation>
    <subcellularLocation>
        <location evidence="2">Lysosome membrane</location>
        <topology evidence="2">Multi-pass membrane protein</topology>
    </subcellularLocation>
</comment>
<reference evidence="10" key="1">
    <citation type="journal article" date="2010" name="PLoS Biol.">
        <title>Multi-platform next-generation sequencing of the domestic turkey (Meleagris gallopavo): genome assembly and analysis.</title>
        <authorList>
            <person name="Dalloul R.A."/>
            <person name="Long J.A."/>
            <person name="Zimin A.V."/>
            <person name="Aslam L."/>
            <person name="Beal K."/>
            <person name="Blomberg L.A."/>
            <person name="Bouffard P."/>
            <person name="Burt D.W."/>
            <person name="Crasta O."/>
            <person name="Crooijmans R.P."/>
            <person name="Cooper K."/>
            <person name="Coulombe R.A."/>
            <person name="De S."/>
            <person name="Delany M.E."/>
            <person name="Dodgson J.B."/>
            <person name="Dong J.J."/>
            <person name="Evans C."/>
            <person name="Frederickson K.M."/>
            <person name="Flicek P."/>
            <person name="Florea L."/>
            <person name="Folkerts O."/>
            <person name="Groenen M.A."/>
            <person name="Harkins T.T."/>
            <person name="Herrero J."/>
            <person name="Hoffmann S."/>
            <person name="Megens H.J."/>
            <person name="Jiang A."/>
            <person name="de Jong P."/>
            <person name="Kaiser P."/>
            <person name="Kim H."/>
            <person name="Kim K.W."/>
            <person name="Kim S."/>
            <person name="Langenberger D."/>
            <person name="Lee M.K."/>
            <person name="Lee T."/>
            <person name="Mane S."/>
            <person name="Marcais G."/>
            <person name="Marz M."/>
            <person name="McElroy A.P."/>
            <person name="Modise T."/>
            <person name="Nefedov M."/>
            <person name="Notredame C."/>
            <person name="Paton I.R."/>
            <person name="Payne W.S."/>
            <person name="Pertea G."/>
            <person name="Prickett D."/>
            <person name="Puiu D."/>
            <person name="Qioa D."/>
            <person name="Raineri E."/>
            <person name="Ruffier M."/>
            <person name="Salzberg S.L."/>
            <person name="Schatz M.C."/>
            <person name="Scheuring C."/>
            <person name="Schmidt C.J."/>
            <person name="Schroeder S."/>
            <person name="Searle S.M."/>
            <person name="Smith E.J."/>
            <person name="Smith J."/>
            <person name="Sonstegard T.S."/>
            <person name="Stadler P.F."/>
            <person name="Tafer H."/>
            <person name="Tu Z.J."/>
            <person name="Van Tassell C.P."/>
            <person name="Vilella A.J."/>
            <person name="Williams K.P."/>
            <person name="Yorke J.A."/>
            <person name="Zhang L."/>
            <person name="Zhang H.B."/>
            <person name="Zhang X."/>
            <person name="Zhang Y."/>
            <person name="Reed K.M."/>
        </authorList>
    </citation>
    <scope>NUCLEOTIDE SEQUENCE [LARGE SCALE GENOMIC DNA]</scope>
</reference>
<evidence type="ECO:0000313" key="11">
    <source>
        <dbReference type="Proteomes" id="UP000001645"/>
    </source>
</evidence>
<keyword evidence="7 9" id="KW-0472">Membrane</keyword>
<dbReference type="GeneTree" id="ENSGT00940000155330"/>
<dbReference type="Proteomes" id="UP000001645">
    <property type="component" value="Unplaced"/>
</dbReference>
<evidence type="ECO:0000256" key="7">
    <source>
        <dbReference type="ARBA" id="ARBA00023136"/>
    </source>
</evidence>
<dbReference type="GO" id="GO:0015087">
    <property type="term" value="F:cobalt ion transmembrane transporter activity"/>
    <property type="evidence" value="ECO:0007669"/>
    <property type="project" value="TreeGrafter"/>
</dbReference>
<keyword evidence="5 9" id="KW-0812">Transmembrane</keyword>
<evidence type="ECO:0000256" key="1">
    <source>
        <dbReference type="ARBA" id="ARBA00004107"/>
    </source>
</evidence>
<dbReference type="GO" id="GO:0005384">
    <property type="term" value="F:manganese ion transmembrane transporter activity"/>
    <property type="evidence" value="ECO:0007669"/>
    <property type="project" value="TreeGrafter"/>
</dbReference>
<dbReference type="GO" id="GO:0046870">
    <property type="term" value="F:cadmium ion binding"/>
    <property type="evidence" value="ECO:0007669"/>
    <property type="project" value="TreeGrafter"/>
</dbReference>
<accession>A0A803YST9</accession>
<feature type="transmembrane region" description="Helical" evidence="9">
    <location>
        <begin position="128"/>
        <end position="152"/>
    </location>
</feature>
<feature type="transmembrane region" description="Helical" evidence="9">
    <location>
        <begin position="337"/>
        <end position="359"/>
    </location>
</feature>
<feature type="transmembrane region" description="Helical" evidence="9">
    <location>
        <begin position="397"/>
        <end position="418"/>
    </location>
</feature>
<dbReference type="GO" id="GO:0015093">
    <property type="term" value="F:ferrous iron transmembrane transporter activity"/>
    <property type="evidence" value="ECO:0007669"/>
    <property type="project" value="TreeGrafter"/>
</dbReference>
<reference evidence="10" key="2">
    <citation type="submission" date="2025-08" db="UniProtKB">
        <authorList>
            <consortium name="Ensembl"/>
        </authorList>
    </citation>
    <scope>IDENTIFICATION</scope>
</reference>
<evidence type="ECO:0000256" key="2">
    <source>
        <dbReference type="ARBA" id="ARBA00004155"/>
    </source>
</evidence>
<evidence type="ECO:0000256" key="8">
    <source>
        <dbReference type="ARBA" id="ARBA00023228"/>
    </source>
</evidence>
<comment type="similarity">
    <text evidence="3">Belongs to the NRAMP family.</text>
</comment>
<evidence type="ECO:0000256" key="5">
    <source>
        <dbReference type="ARBA" id="ARBA00022692"/>
    </source>
</evidence>
<organism evidence="10 11">
    <name type="scientific">Meleagris gallopavo</name>
    <name type="common">Wild turkey</name>
    <dbReference type="NCBI Taxonomy" id="9103"/>
    <lineage>
        <taxon>Eukaryota</taxon>
        <taxon>Metazoa</taxon>
        <taxon>Chordata</taxon>
        <taxon>Craniata</taxon>
        <taxon>Vertebrata</taxon>
        <taxon>Euteleostomi</taxon>
        <taxon>Archelosauria</taxon>
        <taxon>Archosauria</taxon>
        <taxon>Dinosauria</taxon>
        <taxon>Saurischia</taxon>
        <taxon>Theropoda</taxon>
        <taxon>Coelurosauria</taxon>
        <taxon>Aves</taxon>
        <taxon>Neognathae</taxon>
        <taxon>Galloanserae</taxon>
        <taxon>Galliformes</taxon>
        <taxon>Phasianidae</taxon>
        <taxon>Meleagridinae</taxon>
        <taxon>Meleagris</taxon>
    </lineage>
</organism>
<keyword evidence="4" id="KW-0410">Iron transport</keyword>
<reference evidence="10" key="3">
    <citation type="submission" date="2025-09" db="UniProtKB">
        <authorList>
            <consortium name="Ensembl"/>
        </authorList>
    </citation>
    <scope>IDENTIFICATION</scope>
</reference>
<keyword evidence="6 9" id="KW-1133">Transmembrane helix</keyword>
<keyword evidence="8" id="KW-0458">Lysosome</keyword>
<evidence type="ECO:0000256" key="6">
    <source>
        <dbReference type="ARBA" id="ARBA00022989"/>
    </source>
</evidence>
<feature type="transmembrane region" description="Helical" evidence="9">
    <location>
        <begin position="310"/>
        <end position="331"/>
    </location>
</feature>
<keyword evidence="4" id="KW-0813">Transport</keyword>
<evidence type="ECO:0008006" key="12">
    <source>
        <dbReference type="Google" id="ProtNLM"/>
    </source>
</evidence>
<keyword evidence="4" id="KW-0408">Iron</keyword>
<protein>
    <recommendedName>
        <fullName evidence="12">Solute carrier family 11 member 1</fullName>
    </recommendedName>
</protein>
<dbReference type="PANTHER" id="PTHR11706:SF40">
    <property type="entry name" value="NATURAL RESISTANCE-ASSOCIATED MACROPHAGE PROTEIN 2"/>
    <property type="match status" value="1"/>
</dbReference>